<dbReference type="EMBL" id="FPHH01000093">
    <property type="protein sequence ID" value="SFV66690.1"/>
    <property type="molecule type" value="Genomic_DNA"/>
</dbReference>
<organism evidence="1">
    <name type="scientific">hydrothermal vent metagenome</name>
    <dbReference type="NCBI Taxonomy" id="652676"/>
    <lineage>
        <taxon>unclassified sequences</taxon>
        <taxon>metagenomes</taxon>
        <taxon>ecological metagenomes</taxon>
    </lineage>
</organism>
<protein>
    <submittedName>
        <fullName evidence="1">Uncharacterized protein</fullName>
    </submittedName>
</protein>
<evidence type="ECO:0000313" key="1">
    <source>
        <dbReference type="EMBL" id="SFV66690.1"/>
    </source>
</evidence>
<reference evidence="1" key="1">
    <citation type="submission" date="2016-10" db="EMBL/GenBank/DDBJ databases">
        <authorList>
            <person name="de Groot N.N."/>
        </authorList>
    </citation>
    <scope>NUCLEOTIDE SEQUENCE</scope>
</reference>
<dbReference type="AlphaFoldDB" id="A0A1W1CLC0"/>
<accession>A0A1W1CLC0</accession>
<proteinExistence type="predicted"/>
<name>A0A1W1CLC0_9ZZZZ</name>
<sequence>MLGIKSKAIKLCVSFKEMQGFFFGLFLDGLAMGLDCFGEKYAQHI</sequence>
<gene>
    <name evidence="1" type="ORF">MNB_SM-5-599</name>
</gene>